<dbReference type="InterPro" id="IPR011992">
    <property type="entry name" value="EF-hand-dom_pair"/>
</dbReference>
<evidence type="ECO:0000256" key="4">
    <source>
        <dbReference type="ARBA" id="ARBA00022827"/>
    </source>
</evidence>
<keyword evidence="7" id="KW-0560">Oxidoreductase</keyword>
<dbReference type="InterPro" id="IPR018247">
    <property type="entry name" value="EF_Hand_1_Ca_BS"/>
</dbReference>
<keyword evidence="4" id="KW-0274">FAD</keyword>
<organism evidence="10 11">
    <name type="scientific">Caulochytrium protostelioides</name>
    <dbReference type="NCBI Taxonomy" id="1555241"/>
    <lineage>
        <taxon>Eukaryota</taxon>
        <taxon>Fungi</taxon>
        <taxon>Fungi incertae sedis</taxon>
        <taxon>Chytridiomycota</taxon>
        <taxon>Chytridiomycota incertae sedis</taxon>
        <taxon>Chytridiomycetes</taxon>
        <taxon>Caulochytriales</taxon>
        <taxon>Caulochytriaceae</taxon>
        <taxon>Caulochytrium</taxon>
    </lineage>
</organism>
<dbReference type="InterPro" id="IPR045024">
    <property type="entry name" value="NDH-2"/>
</dbReference>
<dbReference type="Pfam" id="PF07992">
    <property type="entry name" value="Pyr_redox_2"/>
    <property type="match status" value="1"/>
</dbReference>
<dbReference type="GO" id="GO:0005743">
    <property type="term" value="C:mitochondrial inner membrane"/>
    <property type="evidence" value="ECO:0007669"/>
    <property type="project" value="UniProtKB-SubCell"/>
</dbReference>
<proteinExistence type="inferred from homology"/>
<evidence type="ECO:0000256" key="5">
    <source>
        <dbReference type="ARBA" id="ARBA00022837"/>
    </source>
</evidence>
<dbReference type="PROSITE" id="PS50222">
    <property type="entry name" value="EF_HAND_2"/>
    <property type="match status" value="1"/>
</dbReference>
<keyword evidence="11" id="KW-1185">Reference proteome</keyword>
<keyword evidence="6" id="KW-0809">Transit peptide</keyword>
<dbReference type="PRINTS" id="PR00368">
    <property type="entry name" value="FADPNR"/>
</dbReference>
<dbReference type="PANTHER" id="PTHR43706">
    <property type="entry name" value="NADH DEHYDROGENASE"/>
    <property type="match status" value="1"/>
</dbReference>
<dbReference type="Proteomes" id="UP000274922">
    <property type="component" value="Unassembled WGS sequence"/>
</dbReference>
<gene>
    <name evidence="10" type="ORF">CXG81DRAFT_30109</name>
</gene>
<dbReference type="EMBL" id="ML014254">
    <property type="protein sequence ID" value="RKO99817.1"/>
    <property type="molecule type" value="Genomic_DNA"/>
</dbReference>
<dbReference type="STRING" id="1555241.A0A4P9X427"/>
<dbReference type="PANTHER" id="PTHR43706:SF50">
    <property type="entry name" value="NADH DEHYDROGENASE (UBIQUINONE)-RELATED"/>
    <property type="match status" value="1"/>
</dbReference>
<comment type="subcellular location">
    <subcellularLocation>
        <location evidence="1">Mitochondrion inner membrane</location>
        <topology evidence="1">Peripheral membrane protein</topology>
        <orientation evidence="1">Intermembrane side</orientation>
    </subcellularLocation>
</comment>
<dbReference type="InterPro" id="IPR023753">
    <property type="entry name" value="FAD/NAD-binding_dom"/>
</dbReference>
<dbReference type="InterPro" id="IPR054585">
    <property type="entry name" value="NDH2-like_C"/>
</dbReference>
<dbReference type="Pfam" id="PF22366">
    <property type="entry name" value="NDH2_C"/>
    <property type="match status" value="1"/>
</dbReference>
<dbReference type="InterPro" id="IPR036188">
    <property type="entry name" value="FAD/NAD-bd_sf"/>
</dbReference>
<dbReference type="AlphaFoldDB" id="A0A4P9X427"/>
<evidence type="ECO:0000313" key="10">
    <source>
        <dbReference type="EMBL" id="RKO99817.1"/>
    </source>
</evidence>
<dbReference type="InterPro" id="IPR002048">
    <property type="entry name" value="EF_hand_dom"/>
</dbReference>
<comment type="similarity">
    <text evidence="2">Belongs to the NADH dehydrogenase family.</text>
</comment>
<dbReference type="SUPFAM" id="SSF47473">
    <property type="entry name" value="EF-hand"/>
    <property type="match status" value="1"/>
</dbReference>
<sequence length="522" mass="57798">MVHGASPDPGDQPLPKLVVLGSGWGATALIKELEPGGYATTVISPENYFLFTPLLPEATVGSVESRSLMENMRKICRRARARFVEAEAYDIHVDDKMVEVVSRSGEHFLVPYDKLVVAVGAGNASLGVPGVGEHTRYLKTIRDAKRIRSDIMNLFETAALPTTPPDDKKRLLSFVVAGGGPTGIEFAAELYDFLNDDLIHYFPELINDYVSVTIIQSGDHILNTFSEAVSEYAERSMKANKMQIVTNARVTEVTADTLTYKLKNPQPGQDPVVTIPSGLCLWSTGIAMRDITRKLNARLHDQEHLRALQVNSRLQLLGKCKDQIYAIGDCATIETPKLTEWVRDRFAASGKTAFNRQEFGAIVQSLIDEYPSSRTYYEKLDTLFEKYDADQSGTLDLQEILTMSRALGQRMTSLPATAQVATQQGQYLARKLNRLADASVDQHSKLETASEKPFKYNHMGSLSYVGGNAAVADVYGFSGGGLGAYVLWKSVYFSEQVSARTRALLAFDWIKHIIFGRDISRY</sequence>
<evidence type="ECO:0000256" key="1">
    <source>
        <dbReference type="ARBA" id="ARBA00004137"/>
    </source>
</evidence>
<feature type="domain" description="EF-hand" evidence="9">
    <location>
        <begin position="375"/>
        <end position="410"/>
    </location>
</feature>
<protein>
    <recommendedName>
        <fullName evidence="9">EF-hand domain-containing protein</fullName>
    </recommendedName>
</protein>
<dbReference type="SUPFAM" id="SSF51905">
    <property type="entry name" value="FAD/NAD(P)-binding domain"/>
    <property type="match status" value="2"/>
</dbReference>
<evidence type="ECO:0000256" key="8">
    <source>
        <dbReference type="ARBA" id="ARBA00023027"/>
    </source>
</evidence>
<dbReference type="OrthoDB" id="3244603at2759"/>
<accession>A0A4P9X427</accession>
<reference evidence="11" key="1">
    <citation type="journal article" date="2018" name="Nat. Microbiol.">
        <title>Leveraging single-cell genomics to expand the fungal tree of life.</title>
        <authorList>
            <person name="Ahrendt S.R."/>
            <person name="Quandt C.A."/>
            <person name="Ciobanu D."/>
            <person name="Clum A."/>
            <person name="Salamov A."/>
            <person name="Andreopoulos B."/>
            <person name="Cheng J.F."/>
            <person name="Woyke T."/>
            <person name="Pelin A."/>
            <person name="Henrissat B."/>
            <person name="Reynolds N.K."/>
            <person name="Benny G.L."/>
            <person name="Smith M.E."/>
            <person name="James T.Y."/>
            <person name="Grigoriev I.V."/>
        </authorList>
    </citation>
    <scope>NUCLEOTIDE SEQUENCE [LARGE SCALE GENOMIC DNA]</scope>
    <source>
        <strain evidence="11">ATCC 52028</strain>
    </source>
</reference>
<evidence type="ECO:0000256" key="3">
    <source>
        <dbReference type="ARBA" id="ARBA00022630"/>
    </source>
</evidence>
<dbReference type="Gene3D" id="3.50.50.100">
    <property type="match status" value="2"/>
</dbReference>
<evidence type="ECO:0000256" key="6">
    <source>
        <dbReference type="ARBA" id="ARBA00022946"/>
    </source>
</evidence>
<dbReference type="PROSITE" id="PS00018">
    <property type="entry name" value="EF_HAND_1"/>
    <property type="match status" value="1"/>
</dbReference>
<name>A0A4P9X427_9FUNG</name>
<evidence type="ECO:0000313" key="11">
    <source>
        <dbReference type="Proteomes" id="UP000274922"/>
    </source>
</evidence>
<evidence type="ECO:0000259" key="9">
    <source>
        <dbReference type="PROSITE" id="PS50222"/>
    </source>
</evidence>
<evidence type="ECO:0000256" key="2">
    <source>
        <dbReference type="ARBA" id="ARBA00005272"/>
    </source>
</evidence>
<keyword evidence="5" id="KW-0106">Calcium</keyword>
<dbReference type="SMART" id="SM00054">
    <property type="entry name" value="EFh"/>
    <property type="match status" value="1"/>
</dbReference>
<keyword evidence="8" id="KW-0520">NAD</keyword>
<evidence type="ECO:0000256" key="7">
    <source>
        <dbReference type="ARBA" id="ARBA00023002"/>
    </source>
</evidence>
<dbReference type="GO" id="GO:0005509">
    <property type="term" value="F:calcium ion binding"/>
    <property type="evidence" value="ECO:0007669"/>
    <property type="project" value="InterPro"/>
</dbReference>
<dbReference type="GO" id="GO:0003954">
    <property type="term" value="F:NADH dehydrogenase activity"/>
    <property type="evidence" value="ECO:0007669"/>
    <property type="project" value="InterPro"/>
</dbReference>
<keyword evidence="3" id="KW-0285">Flavoprotein</keyword>